<dbReference type="RefSeq" id="WP_046851874.1">
    <property type="nucleotide sequence ID" value="NZ_CP011451.1"/>
</dbReference>
<dbReference type="NCBIfam" id="NF033593">
    <property type="entry name" value="transpos_ISNCY_1"/>
    <property type="match status" value="1"/>
</dbReference>
<dbReference type="Proteomes" id="UP000034156">
    <property type="component" value="Chromosome"/>
</dbReference>
<reference evidence="1 2" key="2">
    <citation type="journal article" date="2016" name="Genome Announc.">
        <title>Genome Sequence of Nitrosomonas communis Strain Nm2, a Mesophilic Ammonia-Oxidizing Bacterium Isolated from Mediterranean Soil.</title>
        <authorList>
            <person name="Kozlowski J.A."/>
            <person name="Kits K.D."/>
            <person name="Stein L.Y."/>
        </authorList>
    </citation>
    <scope>NUCLEOTIDE SEQUENCE [LARGE SCALE GENOMIC DNA]</scope>
    <source>
        <strain evidence="1 2">Nm2</strain>
    </source>
</reference>
<sequence length="490" mass="56695">MRVTQTSQMELGEIDVSHIKFDLRSRDDIPRILRGLQHLYLDEALCHKVFALLESEIAPKVDKHNGRPGMTLWSVLVCGVLRLDLNADYDRLHELVNQHRTLRAMLGHSLYDEDKQYAYQTLVDNVSLFTPELLDRLNQIIVEGGHILIKKDESALRGRCDSFVVETDVHFLTDINLLGDALRKAITLTARWCESQHLSDWRQYRYNLRQLKRLMRNAQSKKRRKAADQQSNLQTIQAYQAYIEQAQCYVKKIQTTLTKLATTATRELLQKIEIEDYLQHAKRQIDQIERRVIKGEIIPHQEKVFSIFEPHTEWVSKGKAGVPVELGVKVCILEDQHQFILHHHVMERQTDDQIAVNMVTQAKKRFPILNACSFDKGFHSPANQAELAQHLEQVTLPKKGKLSKERKAIEQMEEFVKARRAHSAVESAINALQVHGLDKCPDHGMGGFKRYVALAIVARNIRRIGNILWQQDVERERKAIKRHLKHQQAA</sequence>
<organism evidence="1 2">
    <name type="scientific">Nitrosomonas communis</name>
    <dbReference type="NCBI Taxonomy" id="44574"/>
    <lineage>
        <taxon>Bacteria</taxon>
        <taxon>Pseudomonadati</taxon>
        <taxon>Pseudomonadota</taxon>
        <taxon>Betaproteobacteria</taxon>
        <taxon>Nitrosomonadales</taxon>
        <taxon>Nitrosomonadaceae</taxon>
        <taxon>Nitrosomonas</taxon>
    </lineage>
</organism>
<dbReference type="OrthoDB" id="8549685at2"/>
<dbReference type="AlphaFoldDB" id="A0A0F7KGW3"/>
<accession>A0A0F7KGW3</accession>
<evidence type="ECO:0000313" key="1">
    <source>
        <dbReference type="EMBL" id="AKH39700.1"/>
    </source>
</evidence>
<name>A0A0F7KGW3_9PROT</name>
<proteinExistence type="predicted"/>
<gene>
    <name evidence="1" type="ORF">AAW31_15775</name>
</gene>
<evidence type="ECO:0000313" key="2">
    <source>
        <dbReference type="Proteomes" id="UP000034156"/>
    </source>
</evidence>
<reference evidence="2" key="1">
    <citation type="submission" date="2015-05" db="EMBL/GenBank/DDBJ databases">
        <title>Draft genome of Nitrosomonas communis strain Nm2.</title>
        <authorList>
            <person name="Kozlowski J.A."/>
            <person name="Kits K.D."/>
            <person name="Stein L.Y."/>
        </authorList>
    </citation>
    <scope>NUCLEOTIDE SEQUENCE [LARGE SCALE GENOMIC DNA]</scope>
    <source>
        <strain evidence="2">Nm2</strain>
    </source>
</reference>
<keyword evidence="2" id="KW-1185">Reference proteome</keyword>
<dbReference type="PATRIC" id="fig|44574.3.peg.3818"/>
<protein>
    <submittedName>
        <fullName evidence="1">Transposase</fullName>
    </submittedName>
</protein>
<dbReference type="KEGG" id="nco:AAW31_15775"/>
<dbReference type="EMBL" id="CP011451">
    <property type="protein sequence ID" value="AKH39700.1"/>
    <property type="molecule type" value="Genomic_DNA"/>
</dbReference>